<dbReference type="AlphaFoldDB" id="A0AAW0QPR4"/>
<dbReference type="EMBL" id="JAQQWP010000008">
    <property type="protein sequence ID" value="KAK8106543.1"/>
    <property type="molecule type" value="Genomic_DNA"/>
</dbReference>
<evidence type="ECO:0000313" key="1">
    <source>
        <dbReference type="EMBL" id="KAK8106543.1"/>
    </source>
</evidence>
<reference evidence="1 2" key="1">
    <citation type="submission" date="2023-01" db="EMBL/GenBank/DDBJ databases">
        <title>Analysis of 21 Apiospora genomes using comparative genomics revels a genus with tremendous synthesis potential of carbohydrate active enzymes and secondary metabolites.</title>
        <authorList>
            <person name="Sorensen T."/>
        </authorList>
    </citation>
    <scope>NUCLEOTIDE SEQUENCE [LARGE SCALE GENOMIC DNA]</scope>
    <source>
        <strain evidence="1 2">CBS 117206</strain>
    </source>
</reference>
<name>A0AAW0QPR4_9PEZI</name>
<gene>
    <name evidence="1" type="ORF">PG999_009902</name>
</gene>
<accession>A0AAW0QPR4</accession>
<protein>
    <submittedName>
        <fullName evidence="1">Uncharacterized protein</fullName>
    </submittedName>
</protein>
<evidence type="ECO:0000313" key="2">
    <source>
        <dbReference type="Proteomes" id="UP001392437"/>
    </source>
</evidence>
<organism evidence="1 2">
    <name type="scientific">Apiospora kogelbergensis</name>
    <dbReference type="NCBI Taxonomy" id="1337665"/>
    <lineage>
        <taxon>Eukaryota</taxon>
        <taxon>Fungi</taxon>
        <taxon>Dikarya</taxon>
        <taxon>Ascomycota</taxon>
        <taxon>Pezizomycotina</taxon>
        <taxon>Sordariomycetes</taxon>
        <taxon>Xylariomycetidae</taxon>
        <taxon>Amphisphaeriales</taxon>
        <taxon>Apiosporaceae</taxon>
        <taxon>Apiospora</taxon>
    </lineage>
</organism>
<proteinExistence type="predicted"/>
<dbReference type="Proteomes" id="UP001392437">
    <property type="component" value="Unassembled WGS sequence"/>
</dbReference>
<keyword evidence="2" id="KW-1185">Reference proteome</keyword>
<sequence length="250" mass="28032">MATFSTPKENVPEQLYHTVVQCFDPTTPESPQLVFPLATHTTLATAKDFARNALQSLGYSCDDFQILDIRTPDTRDWKHGDGVLAWARAPNHWEISVYLDTKPNAERLPATDDGTDQVALPGKDLQLHYVIQTTINLNKDETRMQHSEIEGVFVHRAAALQAARRQLAALSENGEFAQYESRKSLEPCTDWPYGEDVVVHAVSHTGENYYITVATLLDSKAHNRHHRKRGSMGFDRMACQVTDKRGGVAT</sequence>
<comment type="caution">
    <text evidence="1">The sequence shown here is derived from an EMBL/GenBank/DDBJ whole genome shotgun (WGS) entry which is preliminary data.</text>
</comment>